<dbReference type="GO" id="GO:0000070">
    <property type="term" value="P:mitotic sister chromatid segregation"/>
    <property type="evidence" value="ECO:0007669"/>
    <property type="project" value="InterPro"/>
</dbReference>
<organism evidence="2 3">
    <name type="scientific">Ephemerocybe angulata</name>
    <dbReference type="NCBI Taxonomy" id="980116"/>
    <lineage>
        <taxon>Eukaryota</taxon>
        <taxon>Fungi</taxon>
        <taxon>Dikarya</taxon>
        <taxon>Basidiomycota</taxon>
        <taxon>Agaricomycotina</taxon>
        <taxon>Agaricomycetes</taxon>
        <taxon>Agaricomycetidae</taxon>
        <taxon>Agaricales</taxon>
        <taxon>Agaricineae</taxon>
        <taxon>Psathyrellaceae</taxon>
        <taxon>Ephemerocybe</taxon>
    </lineage>
</organism>
<dbReference type="InterPro" id="IPR013950">
    <property type="entry name" value="Mis14/Nsl1"/>
</dbReference>
<dbReference type="EMBL" id="JAACJK010000164">
    <property type="protein sequence ID" value="KAF5324875.1"/>
    <property type="molecule type" value="Genomic_DNA"/>
</dbReference>
<protein>
    <submittedName>
        <fullName evidence="2">Uncharacterized protein</fullName>
    </submittedName>
</protein>
<dbReference type="AlphaFoldDB" id="A0A8H5BK58"/>
<evidence type="ECO:0000313" key="2">
    <source>
        <dbReference type="EMBL" id="KAF5324875.1"/>
    </source>
</evidence>
<comment type="caution">
    <text evidence="2">The sequence shown here is derived from an EMBL/GenBank/DDBJ whole genome shotgun (WGS) entry which is preliminary data.</text>
</comment>
<dbReference type="Pfam" id="PF08641">
    <property type="entry name" value="Mis14"/>
    <property type="match status" value="1"/>
</dbReference>
<gene>
    <name evidence="2" type="ORF">D9611_004428</name>
</gene>
<name>A0A8H5BK58_9AGAR</name>
<dbReference type="Proteomes" id="UP000541558">
    <property type="component" value="Unassembled WGS sequence"/>
</dbReference>
<keyword evidence="3" id="KW-1185">Reference proteome</keyword>
<reference evidence="2 3" key="1">
    <citation type="journal article" date="2020" name="ISME J.">
        <title>Uncovering the hidden diversity of litter-decomposition mechanisms in mushroom-forming fungi.</title>
        <authorList>
            <person name="Floudas D."/>
            <person name="Bentzer J."/>
            <person name="Ahren D."/>
            <person name="Johansson T."/>
            <person name="Persson P."/>
            <person name="Tunlid A."/>
        </authorList>
    </citation>
    <scope>NUCLEOTIDE SEQUENCE [LARGE SCALE GENOMIC DNA]</scope>
    <source>
        <strain evidence="2 3">CBS 175.51</strain>
    </source>
</reference>
<feature type="compositionally biased region" description="Low complexity" evidence="1">
    <location>
        <begin position="189"/>
        <end position="273"/>
    </location>
</feature>
<feature type="region of interest" description="Disordered" evidence="1">
    <location>
        <begin position="180"/>
        <end position="273"/>
    </location>
</feature>
<evidence type="ECO:0000313" key="3">
    <source>
        <dbReference type="Proteomes" id="UP000541558"/>
    </source>
</evidence>
<dbReference type="OrthoDB" id="2135762at2759"/>
<proteinExistence type="predicted"/>
<sequence>MGSREEFPKISFDKIEDWNQVASSCKREATKIAANQVEEAGLGSERDLVLKHMEKFVDQALESMQPNLRVNGHSFGSLPDHLSTHDMETFDEALDRRIWSLADTRLQWHKRIAENRRTVPGAIRDTVAQLLEQHDALDNDKDILSAKELEDGFEEPDFETEELSEAVRKNTAFAEELAQTIPMQQGRISPSSSAPSTTKASTTSSPSTTKSSSSPSTRESSTASSTRESSAASSTEASSAPGSTTSSWGETAASTTRSAPSTTTSARSTTLCK</sequence>
<evidence type="ECO:0000256" key="1">
    <source>
        <dbReference type="SAM" id="MobiDB-lite"/>
    </source>
</evidence>
<dbReference type="GO" id="GO:0000776">
    <property type="term" value="C:kinetochore"/>
    <property type="evidence" value="ECO:0007669"/>
    <property type="project" value="InterPro"/>
</dbReference>
<accession>A0A8H5BK58</accession>